<organism evidence="1 2">
    <name type="scientific">Helicobacter mustelae (strain ATCC 43772 / CCUG 25715 / CIP 103759 / LMG 18044 / NCTC 12198 / R85-136P)</name>
    <name type="common">Campylobacter mustelae</name>
    <dbReference type="NCBI Taxonomy" id="679897"/>
    <lineage>
        <taxon>Bacteria</taxon>
        <taxon>Pseudomonadati</taxon>
        <taxon>Campylobacterota</taxon>
        <taxon>Epsilonproteobacteria</taxon>
        <taxon>Campylobacterales</taxon>
        <taxon>Helicobacteraceae</taxon>
        <taxon>Helicobacter</taxon>
    </lineage>
</organism>
<accession>D3UFU0</accession>
<reference evidence="1 2" key="1">
    <citation type="journal article" date="2010" name="BMC Genomics">
        <title>Comparative genomics and proteomics of Helicobacter mustelae, an ulcerogenic and carcinogenic gastric pathogen.</title>
        <authorList>
            <person name="O'Toole P.W."/>
            <person name="Snelling W.J."/>
            <person name="Canchaya C."/>
            <person name="Forde B.M."/>
            <person name="Hardie K.R."/>
            <person name="Josenhans C."/>
            <person name="Graham R.L.J."/>
            <person name="McMullan G."/>
            <person name="Parkhill J."/>
            <person name="Belda E."/>
            <person name="Bentley S.D."/>
        </authorList>
    </citation>
    <scope>NUCLEOTIDE SEQUENCE [LARGE SCALE GENOMIC DNA]</scope>
    <source>
        <strain evidence="2">ATCC 43772 / LMG 18044 / NCTC 12198 / 12198</strain>
    </source>
</reference>
<evidence type="ECO:0000313" key="1">
    <source>
        <dbReference type="EMBL" id="CBG39361.1"/>
    </source>
</evidence>
<sequence length="37" mass="3989">MAYSKQFLAKSTKRGVELAWQPGLGDASIDAFGEMLA</sequence>
<dbReference type="Proteomes" id="UP000001522">
    <property type="component" value="Chromosome"/>
</dbReference>
<dbReference type="AlphaFoldDB" id="D3UFU0"/>
<dbReference type="HOGENOM" id="CLU_3344432_0_0_7"/>
<protein>
    <submittedName>
        <fullName evidence="1">Uncharacterized protein</fullName>
    </submittedName>
</protein>
<gene>
    <name evidence="1" type="ordered locus">HMU00970</name>
</gene>
<dbReference type="EMBL" id="FN555004">
    <property type="protein sequence ID" value="CBG39361.1"/>
    <property type="molecule type" value="Genomic_DNA"/>
</dbReference>
<name>D3UFU0_HELM1</name>
<evidence type="ECO:0000313" key="2">
    <source>
        <dbReference type="Proteomes" id="UP000001522"/>
    </source>
</evidence>
<keyword evidence="2" id="KW-1185">Reference proteome</keyword>
<dbReference type="KEGG" id="hms:HMU00970"/>
<proteinExistence type="predicted"/>